<dbReference type="AlphaFoldDB" id="A0A8D8VHI0"/>
<name>A0A8D8VHI0_9HEMI</name>
<dbReference type="EMBL" id="HBUF01060677">
    <property type="protein sequence ID" value="CAG6625708.1"/>
    <property type="molecule type" value="Transcribed_RNA"/>
</dbReference>
<reference evidence="1" key="1">
    <citation type="submission" date="2021-05" db="EMBL/GenBank/DDBJ databases">
        <authorList>
            <person name="Alioto T."/>
            <person name="Alioto T."/>
            <person name="Gomez Garrido J."/>
        </authorList>
    </citation>
    <scope>NUCLEOTIDE SEQUENCE</scope>
</reference>
<sequence length="116" mass="13446">MCSKSQMEYKIYYCSLIADNLVMKNQLMLYLTTARSKLKLRCETAPDISTNNADFIAHCIHTKLHGVNTNQNQFMYYVPVGPGNPLIMLIVLHIVYTPSYTAFTQIRIWIVRVIKR</sequence>
<proteinExistence type="predicted"/>
<organism evidence="1">
    <name type="scientific">Cacopsylla melanoneura</name>
    <dbReference type="NCBI Taxonomy" id="428564"/>
    <lineage>
        <taxon>Eukaryota</taxon>
        <taxon>Metazoa</taxon>
        <taxon>Ecdysozoa</taxon>
        <taxon>Arthropoda</taxon>
        <taxon>Hexapoda</taxon>
        <taxon>Insecta</taxon>
        <taxon>Pterygota</taxon>
        <taxon>Neoptera</taxon>
        <taxon>Paraneoptera</taxon>
        <taxon>Hemiptera</taxon>
        <taxon>Sternorrhyncha</taxon>
        <taxon>Psylloidea</taxon>
        <taxon>Psyllidae</taxon>
        <taxon>Psyllinae</taxon>
        <taxon>Cacopsylla</taxon>
    </lineage>
</organism>
<accession>A0A8D8VHI0</accession>
<evidence type="ECO:0000313" key="1">
    <source>
        <dbReference type="EMBL" id="CAG6625708.1"/>
    </source>
</evidence>
<protein>
    <submittedName>
        <fullName evidence="1">Uncharacterized protein</fullName>
    </submittedName>
</protein>